<dbReference type="RefSeq" id="WP_100921642.1">
    <property type="nucleotide sequence ID" value="NZ_CP020370.1"/>
</dbReference>
<feature type="compositionally biased region" description="Acidic residues" evidence="1">
    <location>
        <begin position="68"/>
        <end position="77"/>
    </location>
</feature>
<organism evidence="2 3">
    <name type="scientific">Candidatus Thiodictyon syntrophicum</name>
    <dbReference type="NCBI Taxonomy" id="1166950"/>
    <lineage>
        <taxon>Bacteria</taxon>
        <taxon>Pseudomonadati</taxon>
        <taxon>Pseudomonadota</taxon>
        <taxon>Gammaproteobacteria</taxon>
        <taxon>Chromatiales</taxon>
        <taxon>Chromatiaceae</taxon>
        <taxon>Thiodictyon</taxon>
    </lineage>
</organism>
<evidence type="ECO:0000256" key="1">
    <source>
        <dbReference type="SAM" id="MobiDB-lite"/>
    </source>
</evidence>
<evidence type="ECO:0000313" key="2">
    <source>
        <dbReference type="EMBL" id="AUB83970.1"/>
    </source>
</evidence>
<reference evidence="2 3" key="1">
    <citation type="submission" date="2017-03" db="EMBL/GenBank/DDBJ databases">
        <title>Complete genome sequence of Candidatus 'Thiodictyon syntrophicum' sp. nov. strain Cad16T, a photolithoautotroph purple sulfur bacterium isolated from an alpine meromictic lake.</title>
        <authorList>
            <person name="Luedin S.M."/>
            <person name="Pothier J.F."/>
            <person name="Danza F."/>
            <person name="Storelli N."/>
            <person name="Wittwer M."/>
            <person name="Tonolla M."/>
        </authorList>
    </citation>
    <scope>NUCLEOTIDE SEQUENCE [LARGE SCALE GENOMIC DNA]</scope>
    <source>
        <strain evidence="2 3">Cad16T</strain>
    </source>
</reference>
<evidence type="ECO:0000313" key="3">
    <source>
        <dbReference type="Proteomes" id="UP000232638"/>
    </source>
</evidence>
<dbReference type="EMBL" id="CP020370">
    <property type="protein sequence ID" value="AUB83970.1"/>
    <property type="molecule type" value="Genomic_DNA"/>
</dbReference>
<dbReference type="AlphaFoldDB" id="A0A2K8UEG1"/>
<protein>
    <submittedName>
        <fullName evidence="2">Uncharacterized protein</fullName>
    </submittedName>
</protein>
<keyword evidence="3" id="KW-1185">Reference proteome</keyword>
<name>A0A2K8UEG1_9GAMM</name>
<dbReference type="Proteomes" id="UP000232638">
    <property type="component" value="Chromosome"/>
</dbReference>
<feature type="region of interest" description="Disordered" evidence="1">
    <location>
        <begin position="25"/>
        <end position="84"/>
    </location>
</feature>
<sequence length="84" mass="9126">MIIIAATGSAAPQCGAAYPQNATLRSLARPGRTGVRRSQRPSGLRPVRSPVRLGGDYDQGHPGRYDNLDYDNDNDNDNDTKSIR</sequence>
<feature type="compositionally biased region" description="Basic and acidic residues" evidence="1">
    <location>
        <begin position="58"/>
        <end position="67"/>
    </location>
</feature>
<gene>
    <name evidence="2" type="ORF">THSYN_25580</name>
</gene>
<dbReference type="KEGG" id="tsy:THSYN_25580"/>
<accession>A0A2K8UEG1</accession>
<proteinExistence type="predicted"/>